<keyword evidence="5" id="KW-0554">One-carbon metabolism</keyword>
<dbReference type="EMBL" id="SMJW01000197">
    <property type="protein sequence ID" value="TDC09392.1"/>
    <property type="molecule type" value="Genomic_DNA"/>
</dbReference>
<evidence type="ECO:0000256" key="6">
    <source>
        <dbReference type="ARBA" id="ARBA00022801"/>
    </source>
</evidence>
<keyword evidence="6 9" id="KW-0378">Hydrolase</keyword>
<dbReference type="EC" id="3.5.4.16" evidence="3"/>
<organism evidence="9 10">
    <name type="scientific">Actinomadura bangladeshensis</name>
    <dbReference type="NCBI Taxonomy" id="453573"/>
    <lineage>
        <taxon>Bacteria</taxon>
        <taxon>Bacillati</taxon>
        <taxon>Actinomycetota</taxon>
        <taxon>Actinomycetes</taxon>
        <taxon>Streptosporangiales</taxon>
        <taxon>Thermomonosporaceae</taxon>
        <taxon>Actinomadura</taxon>
    </lineage>
</organism>
<comment type="pathway">
    <text evidence="2">Cofactor biosynthesis; 7,8-dihydroneopterin triphosphate biosynthesis; 7,8-dihydroneopterin triphosphate from GTP: step 1/1.</text>
</comment>
<protein>
    <recommendedName>
        <fullName evidence="4">GTP cyclohydrolase 1</fullName>
        <ecNumber evidence="3">3.5.4.16</ecNumber>
    </recommendedName>
    <alternativeName>
        <fullName evidence="7">GTP cyclohydrolase I</fullName>
    </alternativeName>
</protein>
<dbReference type="InterPro" id="IPR043133">
    <property type="entry name" value="GTP-CH-I_C/QueF"/>
</dbReference>
<dbReference type="GO" id="GO:0006730">
    <property type="term" value="P:one-carbon metabolic process"/>
    <property type="evidence" value="ECO:0007669"/>
    <property type="project" value="UniProtKB-KW"/>
</dbReference>
<evidence type="ECO:0000256" key="7">
    <source>
        <dbReference type="ARBA" id="ARBA00030854"/>
    </source>
</evidence>
<evidence type="ECO:0000256" key="1">
    <source>
        <dbReference type="ARBA" id="ARBA00001052"/>
    </source>
</evidence>
<dbReference type="UniPathway" id="UPA00848">
    <property type="reaction ID" value="UER00151"/>
</dbReference>
<gene>
    <name evidence="9" type="ORF">E1284_29595</name>
</gene>
<accession>A0A4R4NQH5</accession>
<dbReference type="GO" id="GO:0003934">
    <property type="term" value="F:GTP cyclohydrolase I activity"/>
    <property type="evidence" value="ECO:0007669"/>
    <property type="project" value="UniProtKB-EC"/>
</dbReference>
<dbReference type="PANTHER" id="PTHR11109:SF7">
    <property type="entry name" value="GTP CYCLOHYDROLASE 1"/>
    <property type="match status" value="1"/>
</dbReference>
<dbReference type="PANTHER" id="PTHR11109">
    <property type="entry name" value="GTP CYCLOHYDROLASE I"/>
    <property type="match status" value="1"/>
</dbReference>
<dbReference type="AlphaFoldDB" id="A0A4R4NQH5"/>
<dbReference type="GO" id="GO:0006729">
    <property type="term" value="P:tetrahydrobiopterin biosynthetic process"/>
    <property type="evidence" value="ECO:0007669"/>
    <property type="project" value="TreeGrafter"/>
</dbReference>
<dbReference type="GO" id="GO:0005525">
    <property type="term" value="F:GTP binding"/>
    <property type="evidence" value="ECO:0007669"/>
    <property type="project" value="TreeGrafter"/>
</dbReference>
<evidence type="ECO:0000259" key="8">
    <source>
        <dbReference type="Pfam" id="PF01227"/>
    </source>
</evidence>
<evidence type="ECO:0000256" key="4">
    <source>
        <dbReference type="ARBA" id="ARBA00017272"/>
    </source>
</evidence>
<feature type="domain" description="GTP cyclohydrolase I" evidence="8">
    <location>
        <begin position="24"/>
        <end position="172"/>
    </location>
</feature>
<dbReference type="SUPFAM" id="SSF55620">
    <property type="entry name" value="Tetrahydrobiopterin biosynthesis enzymes-like"/>
    <property type="match status" value="1"/>
</dbReference>
<name>A0A4R4NQH5_9ACTN</name>
<dbReference type="InterPro" id="IPR020602">
    <property type="entry name" value="GTP_CycHdrlase_I_dom"/>
</dbReference>
<evidence type="ECO:0000313" key="9">
    <source>
        <dbReference type="EMBL" id="TDC09392.1"/>
    </source>
</evidence>
<evidence type="ECO:0000256" key="2">
    <source>
        <dbReference type="ARBA" id="ARBA00005080"/>
    </source>
</evidence>
<dbReference type="GO" id="GO:0046654">
    <property type="term" value="P:tetrahydrofolate biosynthetic process"/>
    <property type="evidence" value="ECO:0007669"/>
    <property type="project" value="InterPro"/>
</dbReference>
<dbReference type="Pfam" id="PF01227">
    <property type="entry name" value="GTP_cyclohydroI"/>
    <property type="match status" value="1"/>
</dbReference>
<keyword evidence="10" id="KW-1185">Reference proteome</keyword>
<dbReference type="Gene3D" id="3.30.1130.10">
    <property type="match status" value="1"/>
</dbReference>
<reference evidence="9 10" key="1">
    <citation type="submission" date="2019-03" db="EMBL/GenBank/DDBJ databases">
        <title>Draft genome sequences of novel Actinobacteria.</title>
        <authorList>
            <person name="Sahin N."/>
            <person name="Ay H."/>
            <person name="Saygin H."/>
        </authorList>
    </citation>
    <scope>NUCLEOTIDE SEQUENCE [LARGE SCALE GENOMIC DNA]</scope>
    <source>
        <strain evidence="9 10">DSM 45347</strain>
    </source>
</reference>
<sequence length="178" mass="19371">MDHMLLSWFGEVFGSESEDYRALADGIKENPERISRAYQDLLSGARTDPLTLLKPVRDLEAGEVHGLVQVGDIPFVSMCAHHFLPFFGTATVAYRPGTRIIGIGKIPRMVDCLARRFQLQETLTELIAGTLFRGADAEGAWARLNAQHLCMSHRGPTAITAMTTTSHGVGVLAGHSAP</sequence>
<dbReference type="InterPro" id="IPR001474">
    <property type="entry name" value="GTP_CycHdrlase_I"/>
</dbReference>
<evidence type="ECO:0000256" key="3">
    <source>
        <dbReference type="ARBA" id="ARBA00012715"/>
    </source>
</evidence>
<proteinExistence type="predicted"/>
<evidence type="ECO:0000313" key="10">
    <source>
        <dbReference type="Proteomes" id="UP000295431"/>
    </source>
</evidence>
<comment type="caution">
    <text evidence="9">The sequence shown here is derived from an EMBL/GenBank/DDBJ whole genome shotgun (WGS) entry which is preliminary data.</text>
</comment>
<dbReference type="Proteomes" id="UP000295431">
    <property type="component" value="Unassembled WGS sequence"/>
</dbReference>
<dbReference type="OrthoDB" id="9801207at2"/>
<dbReference type="GO" id="GO:0008270">
    <property type="term" value="F:zinc ion binding"/>
    <property type="evidence" value="ECO:0007669"/>
    <property type="project" value="TreeGrafter"/>
</dbReference>
<comment type="catalytic activity">
    <reaction evidence="1">
        <text>GTP + H2O = 7,8-dihydroneopterin 3'-triphosphate + formate + H(+)</text>
        <dbReference type="Rhea" id="RHEA:17473"/>
        <dbReference type="ChEBI" id="CHEBI:15377"/>
        <dbReference type="ChEBI" id="CHEBI:15378"/>
        <dbReference type="ChEBI" id="CHEBI:15740"/>
        <dbReference type="ChEBI" id="CHEBI:37565"/>
        <dbReference type="ChEBI" id="CHEBI:58462"/>
        <dbReference type="EC" id="3.5.4.16"/>
    </reaction>
</comment>
<evidence type="ECO:0000256" key="5">
    <source>
        <dbReference type="ARBA" id="ARBA00022563"/>
    </source>
</evidence>
<dbReference type="GO" id="GO:0005737">
    <property type="term" value="C:cytoplasm"/>
    <property type="evidence" value="ECO:0007669"/>
    <property type="project" value="TreeGrafter"/>
</dbReference>